<protein>
    <submittedName>
        <fullName evidence="2">Methyltransferase domain-containing protein</fullName>
    </submittedName>
</protein>
<dbReference type="AlphaFoldDB" id="A0A1G5QP80"/>
<evidence type="ECO:0000313" key="3">
    <source>
        <dbReference type="Proteomes" id="UP000199648"/>
    </source>
</evidence>
<dbReference type="Proteomes" id="UP000199648">
    <property type="component" value="Unassembled WGS sequence"/>
</dbReference>
<dbReference type="GO" id="GO:0008757">
    <property type="term" value="F:S-adenosylmethionine-dependent methyltransferase activity"/>
    <property type="evidence" value="ECO:0007669"/>
    <property type="project" value="InterPro"/>
</dbReference>
<keyword evidence="3" id="KW-1185">Reference proteome</keyword>
<sequence length="231" mass="26081">MLKQEQAVLDAVLSNLFGYHLLQVGRPNSQDLTRSSRITHRMELDLDPDTKVETPGGVERCIAEHHQLPMLSDSLDLVLLPHALELSAEPHQVLREVERTLIPEGHVVILGFNPLSLWGIRRLVTGWRGRVPWCCQCYTPTRVKDWLALLGFDTVAVRGYFFRPPFSHQGLMERLQFVERAGGRGSLMLAGGYALVAKKRVTTLTPIRPRWRPRRALVANGLAKPSVNNSR</sequence>
<proteinExistence type="predicted"/>
<keyword evidence="2" id="KW-0489">Methyltransferase</keyword>
<gene>
    <name evidence="2" type="ORF">SAMN03097708_02499</name>
</gene>
<dbReference type="STRING" id="415747.SAMN03097708_02499"/>
<dbReference type="InterPro" id="IPR013216">
    <property type="entry name" value="Methyltransf_11"/>
</dbReference>
<dbReference type="EMBL" id="FMWD01000007">
    <property type="protein sequence ID" value="SCZ63542.1"/>
    <property type="molecule type" value="Genomic_DNA"/>
</dbReference>
<feature type="domain" description="Methyltransferase type 11" evidence="1">
    <location>
        <begin position="58"/>
        <end position="109"/>
    </location>
</feature>
<dbReference type="InterPro" id="IPR029063">
    <property type="entry name" value="SAM-dependent_MTases_sf"/>
</dbReference>
<dbReference type="GO" id="GO:0032259">
    <property type="term" value="P:methylation"/>
    <property type="evidence" value="ECO:0007669"/>
    <property type="project" value="UniProtKB-KW"/>
</dbReference>
<accession>A0A1G5QP80</accession>
<dbReference type="Gene3D" id="3.40.50.150">
    <property type="entry name" value="Vaccinia Virus protein VP39"/>
    <property type="match status" value="1"/>
</dbReference>
<dbReference type="Pfam" id="PF08241">
    <property type="entry name" value="Methyltransf_11"/>
    <property type="match status" value="1"/>
</dbReference>
<evidence type="ECO:0000313" key="2">
    <source>
        <dbReference type="EMBL" id="SCZ63542.1"/>
    </source>
</evidence>
<keyword evidence="2" id="KW-0808">Transferase</keyword>
<reference evidence="2 3" key="1">
    <citation type="submission" date="2016-10" db="EMBL/GenBank/DDBJ databases">
        <authorList>
            <person name="de Groot N.N."/>
        </authorList>
    </citation>
    <scope>NUCLEOTIDE SEQUENCE [LARGE SCALE GENOMIC DNA]</scope>
    <source>
        <strain evidence="2 3">HLD2</strain>
    </source>
</reference>
<organism evidence="2 3">
    <name type="scientific">Thiohalomonas denitrificans</name>
    <dbReference type="NCBI Taxonomy" id="415747"/>
    <lineage>
        <taxon>Bacteria</taxon>
        <taxon>Pseudomonadati</taxon>
        <taxon>Pseudomonadota</taxon>
        <taxon>Gammaproteobacteria</taxon>
        <taxon>Thiohalomonadales</taxon>
        <taxon>Thiohalomonadaceae</taxon>
        <taxon>Thiohalomonas</taxon>
    </lineage>
</organism>
<dbReference type="SUPFAM" id="SSF53335">
    <property type="entry name" value="S-adenosyl-L-methionine-dependent methyltransferases"/>
    <property type="match status" value="1"/>
</dbReference>
<name>A0A1G5QP80_9GAMM</name>
<evidence type="ECO:0000259" key="1">
    <source>
        <dbReference type="Pfam" id="PF08241"/>
    </source>
</evidence>